<evidence type="ECO:0000259" key="2">
    <source>
        <dbReference type="Pfam" id="PF09098"/>
    </source>
</evidence>
<organism evidence="6 7">
    <name type="scientific">Halomonas icarae</name>
    <dbReference type="NCBI Taxonomy" id="2691040"/>
    <lineage>
        <taxon>Bacteria</taxon>
        <taxon>Pseudomonadati</taxon>
        <taxon>Pseudomonadota</taxon>
        <taxon>Gammaproteobacteria</taxon>
        <taxon>Oceanospirillales</taxon>
        <taxon>Halomonadaceae</taxon>
        <taxon>Halomonas</taxon>
    </lineage>
</organism>
<comment type="caution">
    <text evidence="6">The sequence shown here is derived from an EMBL/GenBank/DDBJ whole genome shotgun (WGS) entry which is preliminary data.</text>
</comment>
<dbReference type="RefSeq" id="WP_161422411.1">
    <property type="nucleotide sequence ID" value="NZ_JARWMY010000024.1"/>
</dbReference>
<dbReference type="InterPro" id="IPR015184">
    <property type="entry name" value="QH-AmDH_asu_dom_IV"/>
</dbReference>
<dbReference type="InterPro" id="IPR036909">
    <property type="entry name" value="Cyt_c-like_dom_sf"/>
</dbReference>
<dbReference type="Pfam" id="PF09100">
    <property type="entry name" value="Qn_am_d_aIV"/>
    <property type="match status" value="1"/>
</dbReference>
<name>A0A7X5AKV4_9GAMM</name>
<reference evidence="6 7" key="1">
    <citation type="submission" date="2019-12" db="EMBL/GenBank/DDBJ databases">
        <title>Draft genome sequencing of Halomonas icarensis D1-1.</title>
        <authorList>
            <person name="Pandiyan K."/>
            <person name="Kushwaha P."/>
            <person name="Gowdham M."/>
            <person name="Chakdar H."/>
            <person name="Singh A."/>
            <person name="Kumar M."/>
            <person name="Saxena A.K."/>
        </authorList>
    </citation>
    <scope>NUCLEOTIDE SEQUENCE [LARGE SCALE GENOMIC DNA]</scope>
    <source>
        <strain evidence="6 7">D1-1</strain>
    </source>
</reference>
<dbReference type="InterPro" id="IPR015182">
    <property type="entry name" value="QH-AmDH_asu_heme-bd_dom"/>
</dbReference>
<keyword evidence="7" id="KW-1185">Reference proteome</keyword>
<dbReference type="InterPro" id="IPR013783">
    <property type="entry name" value="Ig-like_fold"/>
</dbReference>
<dbReference type="InterPro" id="IPR036718">
    <property type="entry name" value="H-AmDH_asu_dom2_sf"/>
</dbReference>
<dbReference type="GO" id="GO:0009055">
    <property type="term" value="F:electron transfer activity"/>
    <property type="evidence" value="ECO:0007669"/>
    <property type="project" value="InterPro"/>
</dbReference>
<evidence type="ECO:0000259" key="3">
    <source>
        <dbReference type="Pfam" id="PF09099"/>
    </source>
</evidence>
<dbReference type="EMBL" id="WUTS01000001">
    <property type="protein sequence ID" value="NAW11670.1"/>
    <property type="molecule type" value="Genomic_DNA"/>
</dbReference>
<feature type="domain" description="Quinohemoprotein amine dehydrogenase alpha subunit" evidence="4">
    <location>
        <begin position="397"/>
        <end position="521"/>
    </location>
</feature>
<feature type="domain" description="Quinohemoprotein amine dehydrogenase alpha subunit" evidence="3">
    <location>
        <begin position="311"/>
        <end position="391"/>
    </location>
</feature>
<dbReference type="InterPro" id="IPR014756">
    <property type="entry name" value="Ig_E-set"/>
</dbReference>
<dbReference type="GO" id="GO:0020037">
    <property type="term" value="F:heme binding"/>
    <property type="evidence" value="ECO:0007669"/>
    <property type="project" value="InterPro"/>
</dbReference>
<feature type="chain" id="PRO_5030675021" evidence="1">
    <location>
        <begin position="27"/>
        <end position="522"/>
    </location>
</feature>
<evidence type="ECO:0000313" key="7">
    <source>
        <dbReference type="Proteomes" id="UP000448235"/>
    </source>
</evidence>
<evidence type="ECO:0000259" key="4">
    <source>
        <dbReference type="Pfam" id="PF09100"/>
    </source>
</evidence>
<evidence type="ECO:0000256" key="1">
    <source>
        <dbReference type="SAM" id="SignalP"/>
    </source>
</evidence>
<dbReference type="NCBIfam" id="TIGR03908">
    <property type="entry name" value="QH_alpha"/>
    <property type="match status" value="1"/>
</dbReference>
<dbReference type="AlphaFoldDB" id="A0A7X5AKV4"/>
<dbReference type="SUPFAM" id="SSF81296">
    <property type="entry name" value="E set domains"/>
    <property type="match status" value="2"/>
</dbReference>
<dbReference type="Gene3D" id="1.10.760.10">
    <property type="entry name" value="Cytochrome c-like domain"/>
    <property type="match status" value="1"/>
</dbReference>
<dbReference type="Gene3D" id="2.60.40.10">
    <property type="entry name" value="Immunoglobulins"/>
    <property type="match status" value="2"/>
</dbReference>
<dbReference type="Proteomes" id="UP000448235">
    <property type="component" value="Unassembled WGS sequence"/>
</dbReference>
<dbReference type="Pfam" id="PF09098">
    <property type="entry name" value="Dehyd-heme_bind"/>
    <property type="match status" value="1"/>
</dbReference>
<accession>A0A7X5AKV4</accession>
<dbReference type="Gene3D" id="2.40.128.120">
    <property type="entry name" value="Quinohemoprotein amine dehydrogenase alpha subunit, domain 2"/>
    <property type="match status" value="1"/>
</dbReference>
<dbReference type="Pfam" id="PF14930">
    <property type="entry name" value="Qn_am_d_aII"/>
    <property type="match status" value="1"/>
</dbReference>
<dbReference type="SUPFAM" id="SSF69298">
    <property type="entry name" value="Quinohemoprotein amine dehydrogenase A chain, domain 3"/>
    <property type="match status" value="1"/>
</dbReference>
<gene>
    <name evidence="6" type="primary">peaA</name>
    <name evidence="6" type="ORF">GRB80_02285</name>
</gene>
<dbReference type="InterPro" id="IPR023887">
    <property type="entry name" value="QH-AmDH_asu"/>
</dbReference>
<protein>
    <submittedName>
        <fullName evidence="6">Quinohemoprotein amine dehydrogenase subunit alpha</fullName>
    </submittedName>
</protein>
<dbReference type="InterPro" id="IPR009111">
    <property type="entry name" value="QH-AmDH_asu_dom2"/>
</dbReference>
<feature type="domain" description="Quinohemoprotein amine dehydrogenase alpha subunit" evidence="5">
    <location>
        <begin position="205"/>
        <end position="302"/>
    </location>
</feature>
<dbReference type="InterPro" id="IPR015183">
    <property type="entry name" value="QH-AmDH_asu_dom_III"/>
</dbReference>
<keyword evidence="1" id="KW-0732">Signal</keyword>
<sequence length="522" mass="57675">MMLSPAQGLSVLALTLTPLAAATAVASDQSLIDQYCSGCHQASDESGSWSRISQQRKTPEGWDMTVARMQVMHGLELPNDARRDIVKYLADTRGLAPEESETQRALIERRLNRIESFDHPIYQEMCARCHTGGRAQLQRRSQGEWEHLVNFHIGQFQTTEYQSMARDRDWFGVALDEIVPWLAETQGLTSEAWEAWQQAEPHEPEGEWQLWGHWPGEGDFYADVSVVAAEGEDAYRVALDGAFTDGRRLDGEGQAVVYTGYEWRARLTLNGRDFKQVLDLSREHPGGRIFDDHDDALGMQVTMLPQEAQAANLVASLPASLKAGERRRLVLLGHGLDKGEIDLGEHVTLRRVVERSAHRLVMDVEADSLLPTGWLPVTVGESSADALLAGYRQVDRLEVSPALGVARIGNDKTPPVSGVFTAAGYTQMGDETLPLGQVPVRWDVAPWDDIAERDEDVKFAGVMDAATGVFSPAGAGPNPQRQYNANSVGNLRVTAAVEGQPEIQDEAQLIVTVQRWNNPPLR</sequence>
<dbReference type="Pfam" id="PF09099">
    <property type="entry name" value="Qn_am_d_aIII"/>
    <property type="match status" value="1"/>
</dbReference>
<proteinExistence type="predicted"/>
<evidence type="ECO:0000313" key="6">
    <source>
        <dbReference type="EMBL" id="NAW11670.1"/>
    </source>
</evidence>
<dbReference type="SUPFAM" id="SSF46626">
    <property type="entry name" value="Cytochrome c"/>
    <property type="match status" value="2"/>
</dbReference>
<feature type="signal peptide" evidence="1">
    <location>
        <begin position="1"/>
        <end position="26"/>
    </location>
</feature>
<feature type="domain" description="Quinohemoprotein amine dehydrogenase alpha subunit haem binding" evidence="2">
    <location>
        <begin position="28"/>
        <end position="193"/>
    </location>
</feature>
<evidence type="ECO:0000259" key="5">
    <source>
        <dbReference type="Pfam" id="PF14930"/>
    </source>
</evidence>